<dbReference type="GO" id="GO:0004519">
    <property type="term" value="F:endonuclease activity"/>
    <property type="evidence" value="ECO:0007669"/>
    <property type="project" value="UniProtKB-KW"/>
</dbReference>
<evidence type="ECO:0000256" key="8">
    <source>
        <dbReference type="SAM" id="MobiDB-lite"/>
    </source>
</evidence>
<evidence type="ECO:0000313" key="10">
    <source>
        <dbReference type="EMBL" id="PWN20476.1"/>
    </source>
</evidence>
<feature type="region of interest" description="Disordered" evidence="8">
    <location>
        <begin position="319"/>
        <end position="371"/>
    </location>
</feature>
<evidence type="ECO:0000256" key="2">
    <source>
        <dbReference type="ARBA" id="ARBA00022722"/>
    </source>
</evidence>
<dbReference type="InterPro" id="IPR003154">
    <property type="entry name" value="S1/P1nuclease"/>
</dbReference>
<reference evidence="10 11" key="1">
    <citation type="journal article" date="2018" name="Mol. Biol. Evol.">
        <title>Broad Genomic Sampling Reveals a Smut Pathogenic Ancestry of the Fungal Clade Ustilaginomycotina.</title>
        <authorList>
            <person name="Kijpornyongpan T."/>
            <person name="Mondo S.J."/>
            <person name="Barry K."/>
            <person name="Sandor L."/>
            <person name="Lee J."/>
            <person name="Lipzen A."/>
            <person name="Pangilinan J."/>
            <person name="LaButti K."/>
            <person name="Hainaut M."/>
            <person name="Henrissat B."/>
            <person name="Grigoriev I.V."/>
            <person name="Spatafora J.W."/>
            <person name="Aime M.C."/>
        </authorList>
    </citation>
    <scope>NUCLEOTIDE SEQUENCE [LARGE SCALE GENOMIC DNA]</scope>
    <source>
        <strain evidence="10 11">MCA 4718</strain>
    </source>
</reference>
<keyword evidence="7" id="KW-0325">Glycoprotein</keyword>
<sequence length="456" mass="51053">MVRSLILLLPLPLLILLLAAPSPTLAWGQAGHAIVATIAQSLLHPAVRTHLCTILPSFTSYTSPYPRKGAPHTHCHLATLASWPDTAKWRMPWSGHLHYVNPVHDEPPKTCTYGEQGFTDQENVLTGLVNYTRQLRDGTGAERDVALRFVTHFVGDLHQPLHLTGRARGGNDVWVRYEGRKARLHSIWDGQIINTQIRNLYNYTTPLPSLPFESTLQGQVWDPYIRWIMAEGLGVGKTSSAQAWWETEWSSWAECPDPPTADYGDDPTNRVDETDLPLCPMAWSRPLHPLVCQYAFASPVPAPGEEEALLEKWEERYQDASPVAAGDDVEAERRRRRRRRRRPSPSPNPQPTTSRPSTPTHPSPQPDLPELADDYLKRINDDLIIQRQLALGGVRLAAIINSVLLEEALRAEKVAEQLQEEAATSAQMQMGAPWLERVWSGVTGLVRKKMVLGGIL</sequence>
<keyword evidence="6" id="KW-1015">Disulfide bond</keyword>
<keyword evidence="2" id="KW-0540">Nuclease</keyword>
<evidence type="ECO:0000256" key="3">
    <source>
        <dbReference type="ARBA" id="ARBA00022723"/>
    </source>
</evidence>
<dbReference type="GeneID" id="37014410"/>
<evidence type="ECO:0000256" key="1">
    <source>
        <dbReference type="ARBA" id="ARBA00009547"/>
    </source>
</evidence>
<evidence type="ECO:0000256" key="6">
    <source>
        <dbReference type="ARBA" id="ARBA00023157"/>
    </source>
</evidence>
<dbReference type="GO" id="GO:0016788">
    <property type="term" value="F:hydrolase activity, acting on ester bonds"/>
    <property type="evidence" value="ECO:0007669"/>
    <property type="project" value="InterPro"/>
</dbReference>
<gene>
    <name evidence="10" type="ORF">BCV69DRAFT_283360</name>
</gene>
<comment type="similarity">
    <text evidence="1">Belongs to the nuclease type I family.</text>
</comment>
<keyword evidence="9" id="KW-0732">Signal</keyword>
<keyword evidence="3" id="KW-0479">Metal-binding</keyword>
<dbReference type="Proteomes" id="UP000245942">
    <property type="component" value="Unassembled WGS sequence"/>
</dbReference>
<feature type="compositionally biased region" description="Basic residues" evidence="8">
    <location>
        <begin position="334"/>
        <end position="343"/>
    </location>
</feature>
<dbReference type="GO" id="GO:0003676">
    <property type="term" value="F:nucleic acid binding"/>
    <property type="evidence" value="ECO:0007669"/>
    <property type="project" value="InterPro"/>
</dbReference>
<dbReference type="AlphaFoldDB" id="A0A316U5H0"/>
<evidence type="ECO:0000256" key="4">
    <source>
        <dbReference type="ARBA" id="ARBA00022759"/>
    </source>
</evidence>
<dbReference type="OrthoDB" id="441446at2759"/>
<protein>
    <submittedName>
        <fullName evidence="10">Phospholipase C/P1 nuclease</fullName>
    </submittedName>
</protein>
<dbReference type="RefSeq" id="XP_025347636.1">
    <property type="nucleotide sequence ID" value="XM_025492676.1"/>
</dbReference>
<dbReference type="GO" id="GO:0046872">
    <property type="term" value="F:metal ion binding"/>
    <property type="evidence" value="ECO:0007669"/>
    <property type="project" value="UniProtKB-KW"/>
</dbReference>
<dbReference type="CDD" id="cd11010">
    <property type="entry name" value="S1-P1_nuclease"/>
    <property type="match status" value="1"/>
</dbReference>
<dbReference type="PANTHER" id="PTHR33146">
    <property type="entry name" value="ENDONUCLEASE 4"/>
    <property type="match status" value="1"/>
</dbReference>
<feature type="signal peptide" evidence="9">
    <location>
        <begin position="1"/>
        <end position="26"/>
    </location>
</feature>
<accession>A0A316U5H0</accession>
<dbReference type="GO" id="GO:0006308">
    <property type="term" value="P:DNA catabolic process"/>
    <property type="evidence" value="ECO:0007669"/>
    <property type="project" value="InterPro"/>
</dbReference>
<organism evidence="10 11">
    <name type="scientific">Pseudomicrostroma glucosiphilum</name>
    <dbReference type="NCBI Taxonomy" id="1684307"/>
    <lineage>
        <taxon>Eukaryota</taxon>
        <taxon>Fungi</taxon>
        <taxon>Dikarya</taxon>
        <taxon>Basidiomycota</taxon>
        <taxon>Ustilaginomycotina</taxon>
        <taxon>Exobasidiomycetes</taxon>
        <taxon>Microstromatales</taxon>
        <taxon>Microstromatales incertae sedis</taxon>
        <taxon>Pseudomicrostroma</taxon>
    </lineage>
</organism>
<evidence type="ECO:0000313" key="11">
    <source>
        <dbReference type="Proteomes" id="UP000245942"/>
    </source>
</evidence>
<dbReference type="EMBL" id="KZ819328">
    <property type="protein sequence ID" value="PWN20476.1"/>
    <property type="molecule type" value="Genomic_DNA"/>
</dbReference>
<name>A0A316U5H0_9BASI</name>
<dbReference type="PANTHER" id="PTHR33146:SF29">
    <property type="entry name" value="S1_P1 NUCLEASE"/>
    <property type="match status" value="1"/>
</dbReference>
<evidence type="ECO:0000256" key="5">
    <source>
        <dbReference type="ARBA" id="ARBA00022801"/>
    </source>
</evidence>
<dbReference type="Pfam" id="PF02265">
    <property type="entry name" value="S1-P1_nuclease"/>
    <property type="match status" value="1"/>
</dbReference>
<dbReference type="InterPro" id="IPR008947">
    <property type="entry name" value="PLipase_C/P1_nuclease_dom_sf"/>
</dbReference>
<dbReference type="Gene3D" id="1.10.575.10">
    <property type="entry name" value="P1 Nuclease"/>
    <property type="match status" value="1"/>
</dbReference>
<keyword evidence="5" id="KW-0378">Hydrolase</keyword>
<keyword evidence="11" id="KW-1185">Reference proteome</keyword>
<proteinExistence type="inferred from homology"/>
<keyword evidence="4" id="KW-0255">Endonuclease</keyword>
<evidence type="ECO:0000256" key="9">
    <source>
        <dbReference type="SAM" id="SignalP"/>
    </source>
</evidence>
<dbReference type="SUPFAM" id="SSF48537">
    <property type="entry name" value="Phospholipase C/P1 nuclease"/>
    <property type="match status" value="1"/>
</dbReference>
<dbReference type="STRING" id="1684307.A0A316U5H0"/>
<evidence type="ECO:0000256" key="7">
    <source>
        <dbReference type="ARBA" id="ARBA00023180"/>
    </source>
</evidence>
<feature type="chain" id="PRO_5016319117" evidence="9">
    <location>
        <begin position="27"/>
        <end position="456"/>
    </location>
</feature>